<dbReference type="InterPro" id="IPR047575">
    <property type="entry name" value="Sm"/>
</dbReference>
<dbReference type="SUPFAM" id="SSF50182">
    <property type="entry name" value="Sm-like ribonucleoproteins"/>
    <property type="match status" value="1"/>
</dbReference>
<dbReference type="Gene3D" id="2.30.30.100">
    <property type="match status" value="1"/>
</dbReference>
<keyword evidence="4" id="KW-0747">Spliceosome</keyword>
<dbReference type="GO" id="GO:0005689">
    <property type="term" value="C:U12-type spliceosomal complex"/>
    <property type="evidence" value="ECO:0007669"/>
    <property type="project" value="TreeGrafter"/>
</dbReference>
<dbReference type="GO" id="GO:0097526">
    <property type="term" value="C:spliceosomal tri-snRNP complex"/>
    <property type="evidence" value="ECO:0007669"/>
    <property type="project" value="TreeGrafter"/>
</dbReference>
<evidence type="ECO:0000256" key="1">
    <source>
        <dbReference type="ARBA" id="ARBA00004123"/>
    </source>
</evidence>
<dbReference type="InterPro" id="IPR001163">
    <property type="entry name" value="Sm_dom_euk/arc"/>
</dbReference>
<protein>
    <recommendedName>
        <fullName evidence="9">Sm domain-containing protein</fullName>
    </recommendedName>
</protein>
<dbReference type="PANTHER" id="PTHR10553:SF5">
    <property type="entry name" value="U6 SNRNA-ASSOCIATED SM-LIKE PROTEIN LSM7"/>
    <property type="match status" value="1"/>
</dbReference>
<dbReference type="PANTHER" id="PTHR10553">
    <property type="entry name" value="SMALL NUCLEAR RIBONUCLEOPROTEIN"/>
    <property type="match status" value="1"/>
</dbReference>
<evidence type="ECO:0000256" key="8">
    <source>
        <dbReference type="ARBA" id="ARBA00023274"/>
    </source>
</evidence>
<sequence length="110" mass="12369">MATRAEKEAVLDFAKYCDQRVRVRFQGGREVDGVLKGYDKLDNLVLEDSIEYLRDPNDPTQVTDKTRKLGLVVCRGTQVSLICPSDEMEEIANPFAEEEEEVEGEAEADA</sequence>
<evidence type="ECO:0000256" key="3">
    <source>
        <dbReference type="ARBA" id="ARBA00022664"/>
    </source>
</evidence>
<reference evidence="10" key="1">
    <citation type="submission" date="2021-01" db="EMBL/GenBank/DDBJ databases">
        <authorList>
            <person name="Corre E."/>
            <person name="Pelletier E."/>
            <person name="Niang G."/>
            <person name="Scheremetjew M."/>
            <person name="Finn R."/>
            <person name="Kale V."/>
            <person name="Holt S."/>
            <person name="Cochrane G."/>
            <person name="Meng A."/>
            <person name="Brown T."/>
            <person name="Cohen L."/>
        </authorList>
    </citation>
    <scope>NUCLEOTIDE SEQUENCE</scope>
    <source>
        <strain evidence="10">CCAP 955/1</strain>
    </source>
</reference>
<keyword evidence="7" id="KW-0539">Nucleus</keyword>
<keyword evidence="3" id="KW-0507">mRNA processing</keyword>
<feature type="domain" description="Sm" evidence="9">
    <location>
        <begin position="8"/>
        <end position="88"/>
    </location>
</feature>
<dbReference type="GO" id="GO:1990726">
    <property type="term" value="C:Lsm1-7-Pat1 complex"/>
    <property type="evidence" value="ECO:0007669"/>
    <property type="project" value="TreeGrafter"/>
</dbReference>
<dbReference type="GO" id="GO:0005688">
    <property type="term" value="C:U6 snRNP"/>
    <property type="evidence" value="ECO:0007669"/>
    <property type="project" value="TreeGrafter"/>
</dbReference>
<dbReference type="PROSITE" id="PS52002">
    <property type="entry name" value="SM"/>
    <property type="match status" value="1"/>
</dbReference>
<dbReference type="GO" id="GO:0000956">
    <property type="term" value="P:nuclear-transcribed mRNA catabolic process"/>
    <property type="evidence" value="ECO:0007669"/>
    <property type="project" value="InterPro"/>
</dbReference>
<dbReference type="EMBL" id="HBIC01048277">
    <property type="protein sequence ID" value="CAE0295783.1"/>
    <property type="molecule type" value="Transcribed_RNA"/>
</dbReference>
<dbReference type="GO" id="GO:0071004">
    <property type="term" value="C:U2-type prespliceosome"/>
    <property type="evidence" value="ECO:0007669"/>
    <property type="project" value="TreeGrafter"/>
</dbReference>
<proteinExistence type="inferred from homology"/>
<evidence type="ECO:0000259" key="9">
    <source>
        <dbReference type="PROSITE" id="PS52002"/>
    </source>
</evidence>
<accession>A0A7S3HHZ6</accession>
<dbReference type="InterPro" id="IPR044641">
    <property type="entry name" value="Lsm7/SmG-like"/>
</dbReference>
<comment type="similarity">
    <text evidence="2">Belongs to the snRNP Sm proteins family.</text>
</comment>
<keyword evidence="6" id="KW-0508">mRNA splicing</keyword>
<evidence type="ECO:0000313" key="10">
    <source>
        <dbReference type="EMBL" id="CAE0295783.1"/>
    </source>
</evidence>
<dbReference type="InterPro" id="IPR017132">
    <property type="entry name" value="Lsm7"/>
</dbReference>
<dbReference type="AlphaFoldDB" id="A0A7S3HHZ6"/>
<evidence type="ECO:0000256" key="6">
    <source>
        <dbReference type="ARBA" id="ARBA00023187"/>
    </source>
</evidence>
<dbReference type="GO" id="GO:0000398">
    <property type="term" value="P:mRNA splicing, via spliceosome"/>
    <property type="evidence" value="ECO:0007669"/>
    <property type="project" value="InterPro"/>
</dbReference>
<evidence type="ECO:0000256" key="2">
    <source>
        <dbReference type="ARBA" id="ARBA00006850"/>
    </source>
</evidence>
<keyword evidence="5" id="KW-0694">RNA-binding</keyword>
<dbReference type="PIRSF" id="PIRSF037188">
    <property type="entry name" value="U6_snRNA_Lsm7"/>
    <property type="match status" value="1"/>
</dbReference>
<dbReference type="InterPro" id="IPR010920">
    <property type="entry name" value="LSM_dom_sf"/>
</dbReference>
<comment type="subcellular location">
    <subcellularLocation>
        <location evidence="1">Nucleus</location>
    </subcellularLocation>
</comment>
<dbReference type="GO" id="GO:0003723">
    <property type="term" value="F:RNA binding"/>
    <property type="evidence" value="ECO:0007669"/>
    <property type="project" value="UniProtKB-KW"/>
</dbReference>
<gene>
    <name evidence="10" type="ORF">SELO1098_LOCUS24635</name>
</gene>
<organism evidence="10">
    <name type="scientific">Spumella elongata</name>
    <dbReference type="NCBI Taxonomy" id="89044"/>
    <lineage>
        <taxon>Eukaryota</taxon>
        <taxon>Sar</taxon>
        <taxon>Stramenopiles</taxon>
        <taxon>Ochrophyta</taxon>
        <taxon>Chrysophyceae</taxon>
        <taxon>Chromulinales</taxon>
        <taxon>Chromulinaceae</taxon>
        <taxon>Spumella</taxon>
    </lineage>
</organism>
<dbReference type="GO" id="GO:0071013">
    <property type="term" value="C:catalytic step 2 spliceosome"/>
    <property type="evidence" value="ECO:0007669"/>
    <property type="project" value="TreeGrafter"/>
</dbReference>
<dbReference type="SMART" id="SM00651">
    <property type="entry name" value="Sm"/>
    <property type="match status" value="1"/>
</dbReference>
<dbReference type="Pfam" id="PF01423">
    <property type="entry name" value="LSM"/>
    <property type="match status" value="1"/>
</dbReference>
<keyword evidence="8" id="KW-0687">Ribonucleoprotein</keyword>
<evidence type="ECO:0000256" key="4">
    <source>
        <dbReference type="ARBA" id="ARBA00022728"/>
    </source>
</evidence>
<dbReference type="CDD" id="cd01729">
    <property type="entry name" value="LSm7"/>
    <property type="match status" value="1"/>
</dbReference>
<evidence type="ECO:0000256" key="7">
    <source>
        <dbReference type="ARBA" id="ARBA00023242"/>
    </source>
</evidence>
<evidence type="ECO:0000256" key="5">
    <source>
        <dbReference type="ARBA" id="ARBA00022884"/>
    </source>
</evidence>
<name>A0A7S3HHZ6_9STRA</name>